<dbReference type="Proteomes" id="UP001620626">
    <property type="component" value="Unassembled WGS sequence"/>
</dbReference>
<evidence type="ECO:0000313" key="2">
    <source>
        <dbReference type="EMBL" id="KAL3115007.1"/>
    </source>
</evidence>
<dbReference type="AlphaFoldDB" id="A0ABD2LIH1"/>
<dbReference type="EMBL" id="JBICBT010000402">
    <property type="protein sequence ID" value="KAL3115007.1"/>
    <property type="molecule type" value="Genomic_DNA"/>
</dbReference>
<feature type="region of interest" description="Disordered" evidence="1">
    <location>
        <begin position="55"/>
        <end position="89"/>
    </location>
</feature>
<evidence type="ECO:0000313" key="3">
    <source>
        <dbReference type="Proteomes" id="UP001620626"/>
    </source>
</evidence>
<gene>
    <name evidence="2" type="ORF">niasHT_019983</name>
</gene>
<name>A0ABD2LIH1_9BILA</name>
<keyword evidence="3" id="KW-1185">Reference proteome</keyword>
<sequence length="89" mass="10239">MSKLKKATDANFPEDAEERNIAELYELMRQNRRARTPELVWEQLLNSVGLGLFQVDSTREEEEGGEGREENGEEDSANEGTHVIRCRQM</sequence>
<accession>A0ABD2LIH1</accession>
<organism evidence="2 3">
    <name type="scientific">Heterodera trifolii</name>
    <dbReference type="NCBI Taxonomy" id="157864"/>
    <lineage>
        <taxon>Eukaryota</taxon>
        <taxon>Metazoa</taxon>
        <taxon>Ecdysozoa</taxon>
        <taxon>Nematoda</taxon>
        <taxon>Chromadorea</taxon>
        <taxon>Rhabditida</taxon>
        <taxon>Tylenchina</taxon>
        <taxon>Tylenchomorpha</taxon>
        <taxon>Tylenchoidea</taxon>
        <taxon>Heteroderidae</taxon>
        <taxon>Heteroderinae</taxon>
        <taxon>Heterodera</taxon>
    </lineage>
</organism>
<protein>
    <submittedName>
        <fullName evidence="2">Uncharacterized protein</fullName>
    </submittedName>
</protein>
<proteinExistence type="predicted"/>
<evidence type="ECO:0000256" key="1">
    <source>
        <dbReference type="SAM" id="MobiDB-lite"/>
    </source>
</evidence>
<reference evidence="2 3" key="1">
    <citation type="submission" date="2024-10" db="EMBL/GenBank/DDBJ databases">
        <authorList>
            <person name="Kim D."/>
        </authorList>
    </citation>
    <scope>NUCLEOTIDE SEQUENCE [LARGE SCALE GENOMIC DNA]</scope>
    <source>
        <strain evidence="2">BH-2024</strain>
    </source>
</reference>
<comment type="caution">
    <text evidence="2">The sequence shown here is derived from an EMBL/GenBank/DDBJ whole genome shotgun (WGS) entry which is preliminary data.</text>
</comment>